<accession>A0ABV2VFJ1</accession>
<dbReference type="RefSeq" id="WP_355663614.1">
    <property type="nucleotide sequence ID" value="NZ_JBEXRX010000010.1"/>
</dbReference>
<name>A0ABV2VFJ1_9ACTN</name>
<evidence type="ECO:0000313" key="2">
    <source>
        <dbReference type="EMBL" id="MEU0151561.1"/>
    </source>
</evidence>
<proteinExistence type="predicted"/>
<dbReference type="EMBL" id="JBEXRX010000010">
    <property type="protein sequence ID" value="MEU0151561.1"/>
    <property type="molecule type" value="Genomic_DNA"/>
</dbReference>
<evidence type="ECO:0000256" key="1">
    <source>
        <dbReference type="SAM" id="MobiDB-lite"/>
    </source>
</evidence>
<keyword evidence="3" id="KW-1185">Reference proteome</keyword>
<comment type="caution">
    <text evidence="2">The sequence shown here is derived from an EMBL/GenBank/DDBJ whole genome shotgun (WGS) entry which is preliminary data.</text>
</comment>
<evidence type="ECO:0000313" key="3">
    <source>
        <dbReference type="Proteomes" id="UP001550348"/>
    </source>
</evidence>
<organism evidence="2 3">
    <name type="scientific">Micromonospora fulviviridis</name>
    <dbReference type="NCBI Taxonomy" id="47860"/>
    <lineage>
        <taxon>Bacteria</taxon>
        <taxon>Bacillati</taxon>
        <taxon>Actinomycetota</taxon>
        <taxon>Actinomycetes</taxon>
        <taxon>Micromonosporales</taxon>
        <taxon>Micromonosporaceae</taxon>
        <taxon>Micromonospora</taxon>
    </lineage>
</organism>
<protein>
    <submittedName>
        <fullName evidence="2">Recombinase family protein</fullName>
    </submittedName>
</protein>
<dbReference type="Proteomes" id="UP001550348">
    <property type="component" value="Unassembled WGS sequence"/>
</dbReference>
<sequence>MTPAGQPEARTDLVRASGAGPTDSMEELPRGTCPACHVAIGEVHRDDCDVAECLATGRKRMWCRAQPDTAGHDCGRADWTGWWPAHAEAREFGWHVRWDLEARKFVRCAPDVEGSGPDLTRLYEHGRWDQEARRWVRKRAVLFSRAVRGGRATLEELTKAAQRYCAEQGYEVVGEHVGTRGWREAVADVDEGKADVVVVPTLDRLGFGKQVFERIAAVRRAGGDVAGPGVRIDADGKIVAASTAET</sequence>
<gene>
    <name evidence="2" type="ORF">ABZ071_06450</name>
</gene>
<feature type="region of interest" description="Disordered" evidence="1">
    <location>
        <begin position="1"/>
        <end position="27"/>
    </location>
</feature>
<reference evidence="2 3" key="1">
    <citation type="submission" date="2024-06" db="EMBL/GenBank/DDBJ databases">
        <title>The Natural Products Discovery Center: Release of the First 8490 Sequenced Strains for Exploring Actinobacteria Biosynthetic Diversity.</title>
        <authorList>
            <person name="Kalkreuter E."/>
            <person name="Kautsar S.A."/>
            <person name="Yang D."/>
            <person name="Bader C.D."/>
            <person name="Teijaro C.N."/>
            <person name="Fluegel L."/>
            <person name="Davis C.M."/>
            <person name="Simpson J.R."/>
            <person name="Lauterbach L."/>
            <person name="Steele A.D."/>
            <person name="Gui C."/>
            <person name="Meng S."/>
            <person name="Li G."/>
            <person name="Viehrig K."/>
            <person name="Ye F."/>
            <person name="Su P."/>
            <person name="Kiefer A.F."/>
            <person name="Nichols A."/>
            <person name="Cepeda A.J."/>
            <person name="Yan W."/>
            <person name="Fan B."/>
            <person name="Jiang Y."/>
            <person name="Adhikari A."/>
            <person name="Zheng C.-J."/>
            <person name="Schuster L."/>
            <person name="Cowan T.M."/>
            <person name="Smanski M.J."/>
            <person name="Chevrette M.G."/>
            <person name="De Carvalho L.P.S."/>
            <person name="Shen B."/>
        </authorList>
    </citation>
    <scope>NUCLEOTIDE SEQUENCE [LARGE SCALE GENOMIC DNA]</scope>
    <source>
        <strain evidence="2 3">NPDC006286</strain>
    </source>
</reference>